<dbReference type="AlphaFoldDB" id="A0A8I3A1Z9"/>
<sequence>MMPPPFTVIGTPFSTFTRTYKGITFSQVRVVPYSDTAYEHQPFGFLPTLVIHELNGQKVDLKLRESQQMWEFVSFIGAYGFPALEKGVVKPCVAATNQGTLSDAKICCTIAPTIAQHHAFLNKIEMHMFPEGYIFGKKLSWADFFSTHFWWI</sequence>
<evidence type="ECO:0000313" key="2">
    <source>
        <dbReference type="Proteomes" id="UP000683000"/>
    </source>
</evidence>
<keyword evidence="2" id="KW-1185">Reference proteome</keyword>
<proteinExistence type="predicted"/>
<protein>
    <recommendedName>
        <fullName evidence="3">GST N-terminal domain-containing protein</fullName>
    </recommendedName>
</protein>
<reference evidence="1" key="1">
    <citation type="submission" date="2021-03" db="EMBL/GenBank/DDBJ databases">
        <title>Evolutionary innovations through gain and loss of genes in the ectomycorrhizal Boletales.</title>
        <authorList>
            <person name="Wu G."/>
            <person name="Miyauchi S."/>
            <person name="Morin E."/>
            <person name="Yang Z.-L."/>
            <person name="Xu J."/>
            <person name="Martin F.M."/>
        </authorList>
    </citation>
    <scope>NUCLEOTIDE SEQUENCE</scope>
    <source>
        <strain evidence="1">BR01</strain>
    </source>
</reference>
<dbReference type="Proteomes" id="UP000683000">
    <property type="component" value="Unassembled WGS sequence"/>
</dbReference>
<name>A0A8I3A1Z9_9AGAM</name>
<comment type="caution">
    <text evidence="1">The sequence shown here is derived from an EMBL/GenBank/DDBJ whole genome shotgun (WGS) entry which is preliminary data.</text>
</comment>
<organism evidence="1 2">
    <name type="scientific">Boletus reticuloceps</name>
    <dbReference type="NCBI Taxonomy" id="495285"/>
    <lineage>
        <taxon>Eukaryota</taxon>
        <taxon>Fungi</taxon>
        <taxon>Dikarya</taxon>
        <taxon>Basidiomycota</taxon>
        <taxon>Agaricomycotina</taxon>
        <taxon>Agaricomycetes</taxon>
        <taxon>Agaricomycetidae</taxon>
        <taxon>Boletales</taxon>
        <taxon>Boletineae</taxon>
        <taxon>Boletaceae</taxon>
        <taxon>Boletoideae</taxon>
        <taxon>Boletus</taxon>
    </lineage>
</organism>
<gene>
    <name evidence="1" type="ORF">JVT61DRAFT_1402</name>
</gene>
<accession>A0A8I3A1Z9</accession>
<dbReference type="OrthoDB" id="249703at2759"/>
<evidence type="ECO:0000313" key="1">
    <source>
        <dbReference type="EMBL" id="KAG6369143.1"/>
    </source>
</evidence>
<dbReference type="EMBL" id="JAGFBS010000103">
    <property type="protein sequence ID" value="KAG6369143.1"/>
    <property type="molecule type" value="Genomic_DNA"/>
</dbReference>
<evidence type="ECO:0008006" key="3">
    <source>
        <dbReference type="Google" id="ProtNLM"/>
    </source>
</evidence>